<organism evidence="6 7">
    <name type="scientific">Spirosoma sordidisoli</name>
    <dbReference type="NCBI Taxonomy" id="2502893"/>
    <lineage>
        <taxon>Bacteria</taxon>
        <taxon>Pseudomonadati</taxon>
        <taxon>Bacteroidota</taxon>
        <taxon>Cytophagia</taxon>
        <taxon>Cytophagales</taxon>
        <taxon>Cytophagaceae</taxon>
        <taxon>Spirosoma</taxon>
    </lineage>
</organism>
<name>A0A4Q2UQD5_9BACT</name>
<keyword evidence="7" id="KW-1185">Reference proteome</keyword>
<sequence>MYCVKCGNTIPDARLKALPTARTCVPCSSVQRVAGFPLITGKTEYAALQLVSQQEAAHLHKMQARRGMGASLTMTREKRN</sequence>
<dbReference type="Gene3D" id="1.20.120.910">
    <property type="entry name" value="DksA, coiled-coil domain"/>
    <property type="match status" value="1"/>
</dbReference>
<evidence type="ECO:0000256" key="1">
    <source>
        <dbReference type="ARBA" id="ARBA00022723"/>
    </source>
</evidence>
<comment type="caution">
    <text evidence="6">The sequence shown here is derived from an EMBL/GenBank/DDBJ whole genome shotgun (WGS) entry which is preliminary data.</text>
</comment>
<dbReference type="Pfam" id="PF01258">
    <property type="entry name" value="zf-dskA_traR"/>
    <property type="match status" value="1"/>
</dbReference>
<feature type="domain" description="Zinc finger DksA/TraR C4-type" evidence="5">
    <location>
        <begin position="2"/>
        <end position="27"/>
    </location>
</feature>
<evidence type="ECO:0000256" key="4">
    <source>
        <dbReference type="PROSITE-ProRule" id="PRU00510"/>
    </source>
</evidence>
<evidence type="ECO:0000259" key="5">
    <source>
        <dbReference type="Pfam" id="PF01258"/>
    </source>
</evidence>
<reference evidence="6 7" key="1">
    <citation type="submission" date="2019-01" db="EMBL/GenBank/DDBJ databases">
        <title>Spirosoma flava sp. nov., a propanil-degrading bacterium isolated from herbicide-contaminated soil.</title>
        <authorList>
            <person name="Zhang L."/>
            <person name="Jiang J.-D."/>
        </authorList>
    </citation>
    <scope>NUCLEOTIDE SEQUENCE [LARGE SCALE GENOMIC DNA]</scope>
    <source>
        <strain evidence="6 7">TY50</strain>
    </source>
</reference>
<dbReference type="EMBL" id="SBLB01000001">
    <property type="protein sequence ID" value="RYC71172.1"/>
    <property type="molecule type" value="Genomic_DNA"/>
</dbReference>
<evidence type="ECO:0000313" key="7">
    <source>
        <dbReference type="Proteomes" id="UP000290407"/>
    </source>
</evidence>
<evidence type="ECO:0000256" key="3">
    <source>
        <dbReference type="ARBA" id="ARBA00022833"/>
    </source>
</evidence>
<dbReference type="PROSITE" id="PS51128">
    <property type="entry name" value="ZF_DKSA_2"/>
    <property type="match status" value="1"/>
</dbReference>
<feature type="zinc finger region" description="dksA C4-type" evidence="4">
    <location>
        <begin position="3"/>
        <end position="27"/>
    </location>
</feature>
<keyword evidence="2" id="KW-0863">Zinc-finger</keyword>
<dbReference type="AlphaFoldDB" id="A0A4Q2UQD5"/>
<evidence type="ECO:0000256" key="2">
    <source>
        <dbReference type="ARBA" id="ARBA00022771"/>
    </source>
</evidence>
<dbReference type="GO" id="GO:0008270">
    <property type="term" value="F:zinc ion binding"/>
    <property type="evidence" value="ECO:0007669"/>
    <property type="project" value="UniProtKB-KW"/>
</dbReference>
<protein>
    <recommendedName>
        <fullName evidence="5">Zinc finger DksA/TraR C4-type domain-containing protein</fullName>
    </recommendedName>
</protein>
<proteinExistence type="predicted"/>
<accession>A0A4Q2UQD5</accession>
<keyword evidence="3" id="KW-0862">Zinc</keyword>
<evidence type="ECO:0000313" key="6">
    <source>
        <dbReference type="EMBL" id="RYC71172.1"/>
    </source>
</evidence>
<keyword evidence="1" id="KW-0479">Metal-binding</keyword>
<dbReference type="SUPFAM" id="SSF57716">
    <property type="entry name" value="Glucocorticoid receptor-like (DNA-binding domain)"/>
    <property type="match status" value="1"/>
</dbReference>
<dbReference type="InterPro" id="IPR000962">
    <property type="entry name" value="Znf_DskA_TraR"/>
</dbReference>
<dbReference type="RefSeq" id="WP_129599869.1">
    <property type="nucleotide sequence ID" value="NZ_SBLB01000001.1"/>
</dbReference>
<dbReference type="Proteomes" id="UP000290407">
    <property type="component" value="Unassembled WGS sequence"/>
</dbReference>
<gene>
    <name evidence="6" type="ORF">EQG79_03225</name>
</gene>